<name>E8X5Z1_GRATM</name>
<proteinExistence type="predicted"/>
<keyword evidence="1" id="KW-0614">Plasmid</keyword>
<dbReference type="AlphaFoldDB" id="E8X5Z1"/>
<reference evidence="2" key="1">
    <citation type="submission" date="2011-01" db="EMBL/GenBank/DDBJ databases">
        <title>Complete sequence of plasmid1 of Acidobacterium sp. MP5ACTX9.</title>
        <authorList>
            <consortium name="US DOE Joint Genome Institute"/>
            <person name="Lucas S."/>
            <person name="Copeland A."/>
            <person name="Lapidus A."/>
            <person name="Cheng J.-F."/>
            <person name="Goodwin L."/>
            <person name="Pitluck S."/>
            <person name="Teshima H."/>
            <person name="Detter J.C."/>
            <person name="Han C."/>
            <person name="Tapia R."/>
            <person name="Land M."/>
            <person name="Hauser L."/>
            <person name="Kyrpides N."/>
            <person name="Ivanova N."/>
            <person name="Ovchinnikova G."/>
            <person name="Pagani I."/>
            <person name="Rawat S.R."/>
            <person name="Mannisto M."/>
            <person name="Haggblom M.M."/>
            <person name="Woyke T."/>
        </authorList>
    </citation>
    <scope>NUCLEOTIDE SEQUENCE [LARGE SCALE GENOMIC DNA]</scope>
    <source>
        <strain evidence="2">MP5ACTX9</strain>
        <plasmid evidence="2">Plasmid pACIX901</plasmid>
    </source>
</reference>
<gene>
    <name evidence="1" type="ordered locus">AciX9_4095</name>
</gene>
<dbReference type="HOGENOM" id="CLU_645231_0_0_0"/>
<organism evidence="2">
    <name type="scientific">Granulicella tundricola (strain ATCC BAA-1859 / DSM 23138 / MP5ACTX9)</name>
    <dbReference type="NCBI Taxonomy" id="1198114"/>
    <lineage>
        <taxon>Bacteria</taxon>
        <taxon>Pseudomonadati</taxon>
        <taxon>Acidobacteriota</taxon>
        <taxon>Terriglobia</taxon>
        <taxon>Terriglobales</taxon>
        <taxon>Acidobacteriaceae</taxon>
        <taxon>Granulicella</taxon>
    </lineage>
</organism>
<dbReference type="EMBL" id="CP002481">
    <property type="protein sequence ID" value="ADW70875.1"/>
    <property type="molecule type" value="Genomic_DNA"/>
</dbReference>
<dbReference type="Proteomes" id="UP000000343">
    <property type="component" value="Plasmid pACIX901"/>
</dbReference>
<dbReference type="RefSeq" id="WP_013572787.1">
    <property type="nucleotide sequence ID" value="NC_015057.1"/>
</dbReference>
<evidence type="ECO:0000313" key="1">
    <source>
        <dbReference type="EMBL" id="ADW70875.1"/>
    </source>
</evidence>
<geneLocation type="plasmid" evidence="1 2">
    <name>pACIX901</name>
</geneLocation>
<accession>E8X5Z1</accession>
<dbReference type="OrthoDB" id="5756516at2"/>
<evidence type="ECO:0000313" key="2">
    <source>
        <dbReference type="Proteomes" id="UP000000343"/>
    </source>
</evidence>
<sequence length="415" mass="46988">MDKVLFLSGTTRGGTLEGIGRAFAPVLKELDMELVEVSLHHLDPLLQLLKSGALERFKFVLSCVGMGMDLTTNQGGAATNLWQEIGVPFITLHGDSPAYFFDRHVVPSNNFISLYAFAEHRELRARLPFRKGPTGILAPIVLDELPLQKLDFEAKRNGPLLFLKNGKNPNDIRDSWTESLDLPLLQSLLELADELENDLDAPQSNQIDDLVTRYFEDRGFDLLQMVKLRLFFIAQLDDYLRAVKATRMVSALMDLPVQIRGNNWHHLDFTGKKATYIDDCNYVDSIGLIRQSLGLIDMSPNTASMPHDRVLRAYGAHTLCLCNASQSFLDPLPFSDKLTYSFEKDRLCDTVSSILRKPARIIEMGITVAETFRRLHPPEDSFKAMIQYASFARLDQSRERVPGLQDFFVWPPRTL</sequence>
<keyword evidence="2" id="KW-1185">Reference proteome</keyword>
<dbReference type="KEGG" id="acm:AciX9_4095"/>
<protein>
    <submittedName>
        <fullName evidence="1">Uncharacterized protein</fullName>
    </submittedName>
</protein>